<evidence type="ECO:0000259" key="7">
    <source>
        <dbReference type="PROSITE" id="PS51352"/>
    </source>
</evidence>
<comment type="caution">
    <text evidence="8">The sequence shown here is derived from an EMBL/GenBank/DDBJ whole genome shotgun (WGS) entry which is preliminary data.</text>
</comment>
<evidence type="ECO:0000256" key="3">
    <source>
        <dbReference type="ARBA" id="ARBA00023002"/>
    </source>
</evidence>
<dbReference type="InterPro" id="IPR050455">
    <property type="entry name" value="Tpx_Peroxidase_subfamily"/>
</dbReference>
<feature type="domain" description="Thioredoxin" evidence="7">
    <location>
        <begin position="22"/>
        <end position="172"/>
    </location>
</feature>
<dbReference type="EMBL" id="LSLI01000077">
    <property type="protein sequence ID" value="KXS31397.1"/>
    <property type="molecule type" value="Genomic_DNA"/>
</dbReference>
<dbReference type="PANTHER" id="PTHR43110:SF1">
    <property type="entry name" value="THIOL PEROXIDASE"/>
    <property type="match status" value="1"/>
</dbReference>
<gene>
    <name evidence="6" type="primary">tpx</name>
    <name evidence="8" type="ORF">AWT59_2467</name>
</gene>
<dbReference type="InterPro" id="IPR036249">
    <property type="entry name" value="Thioredoxin-like_sf"/>
</dbReference>
<keyword evidence="2 6" id="KW-0049">Antioxidant</keyword>
<keyword evidence="4 6" id="KW-1015">Disulfide bond</keyword>
<evidence type="ECO:0000313" key="9">
    <source>
        <dbReference type="Proteomes" id="UP000070578"/>
    </source>
</evidence>
<name>A0A139BQV8_9PROT</name>
<evidence type="ECO:0000256" key="6">
    <source>
        <dbReference type="HAMAP-Rule" id="MF_00269"/>
    </source>
</evidence>
<protein>
    <recommendedName>
        <fullName evidence="6">Thiol peroxidase</fullName>
        <shortName evidence="6">Tpx</shortName>
        <ecNumber evidence="6">1.11.1.24</ecNumber>
    </recommendedName>
    <alternativeName>
        <fullName evidence="6">Peroxiredoxin tpx</fullName>
        <shortName evidence="6">Prx</shortName>
    </alternativeName>
    <alternativeName>
        <fullName evidence="6">Thioredoxin peroxidase</fullName>
    </alternativeName>
    <alternativeName>
        <fullName evidence="6">Thioredoxin-dependent peroxiredoxin</fullName>
    </alternativeName>
</protein>
<reference evidence="8 9" key="1">
    <citation type="submission" date="2016-02" db="EMBL/GenBank/DDBJ databases">
        <authorList>
            <person name="Wen L."/>
            <person name="He K."/>
            <person name="Yang H."/>
        </authorList>
    </citation>
    <scope>NUCLEOTIDE SEQUENCE [LARGE SCALE GENOMIC DNA]</scope>
    <source>
        <strain evidence="8">ShG14-8</strain>
    </source>
</reference>
<evidence type="ECO:0000256" key="5">
    <source>
        <dbReference type="ARBA" id="ARBA00023284"/>
    </source>
</evidence>
<dbReference type="GO" id="GO:0008379">
    <property type="term" value="F:thioredoxin peroxidase activity"/>
    <property type="evidence" value="ECO:0007669"/>
    <property type="project" value="UniProtKB-UniRule"/>
</dbReference>
<dbReference type="CDD" id="cd03014">
    <property type="entry name" value="PRX_Atyp2cys"/>
    <property type="match status" value="1"/>
</dbReference>
<dbReference type="PROSITE" id="PS01265">
    <property type="entry name" value="TPX"/>
    <property type="match status" value="1"/>
</dbReference>
<dbReference type="SUPFAM" id="SSF52833">
    <property type="entry name" value="Thioredoxin-like"/>
    <property type="match status" value="1"/>
</dbReference>
<dbReference type="InterPro" id="IPR013766">
    <property type="entry name" value="Thioredoxin_domain"/>
</dbReference>
<dbReference type="PATRIC" id="fig|1796491.3.peg.2691"/>
<dbReference type="HAMAP" id="MF_00269">
    <property type="entry name" value="Tpx"/>
    <property type="match status" value="1"/>
</dbReference>
<dbReference type="AlphaFoldDB" id="A0A139BQV8"/>
<feature type="active site" description="Cysteine sulfenic acid (-SOH) intermediate" evidence="6">
    <location>
        <position position="64"/>
    </location>
</feature>
<evidence type="ECO:0000256" key="1">
    <source>
        <dbReference type="ARBA" id="ARBA00022559"/>
    </source>
</evidence>
<dbReference type="Proteomes" id="UP000070578">
    <property type="component" value="Unassembled WGS sequence"/>
</dbReference>
<feature type="disulfide bond" description="Redox-active" evidence="6">
    <location>
        <begin position="64"/>
        <end position="98"/>
    </location>
</feature>
<dbReference type="Pfam" id="PF08534">
    <property type="entry name" value="Redoxin"/>
    <property type="match status" value="1"/>
</dbReference>
<dbReference type="InterPro" id="IPR002065">
    <property type="entry name" value="TPX"/>
</dbReference>
<dbReference type="Gene3D" id="3.40.30.10">
    <property type="entry name" value="Glutaredoxin"/>
    <property type="match status" value="1"/>
</dbReference>
<dbReference type="PROSITE" id="PS51352">
    <property type="entry name" value="THIOREDOXIN_2"/>
    <property type="match status" value="1"/>
</dbReference>
<keyword evidence="5 6" id="KW-0676">Redox-active center</keyword>
<evidence type="ECO:0000256" key="2">
    <source>
        <dbReference type="ARBA" id="ARBA00022862"/>
    </source>
</evidence>
<sequence>MTKTTLSTALGGTPVKLYGDFPQVAKPAPSFSLVNKDLQDITLGSYAGKRKVLNIVPSLDTPTCQASARRFNKEASSLDNTVVINISADLPFAMARFCSSEGLSNVDNLSTMRGREFMRDYGVKIADGVLAGLTARAVIVLDSNNMVRYTELVSDIKKEPNYDAALTALKAV</sequence>
<dbReference type="InterPro" id="IPR013740">
    <property type="entry name" value="Redoxin"/>
</dbReference>
<comment type="similarity">
    <text evidence="6">Belongs to the peroxiredoxin family. Tpx subfamily.</text>
</comment>
<evidence type="ECO:0000313" key="8">
    <source>
        <dbReference type="EMBL" id="KXS31397.1"/>
    </source>
</evidence>
<comment type="miscellaneous">
    <text evidence="6">The active site is a conserved redox-active cysteine residue, the peroxidatic cysteine (C(P)), which makes the nucleophilic attack on the peroxide substrate. The peroxide oxidizes the C(P)-SH to cysteine sulfenic acid (C(P)-SOH), which then reacts with another cysteine residue, the resolving cysteine (C(R)), to form a disulfide bridge. The disulfide is subsequently reduced by an appropriate electron donor to complete the catalytic cycle. In this atypical 2-Cys peroxiredoxin, C(R) is present in the same subunit to form an intramolecular disulfide. The disulfide is subsequently reduced by thioredoxin.</text>
</comment>
<dbReference type="InterPro" id="IPR018219">
    <property type="entry name" value="Tpx_CS"/>
</dbReference>
<reference evidence="8 9" key="2">
    <citation type="submission" date="2016-03" db="EMBL/GenBank/DDBJ databases">
        <title>New uncultured bacterium of the family Gallionellaceae from acid mine drainage: description and reconstruction of genome based on metagenomic analysis of microbial community.</title>
        <authorList>
            <person name="Kadnikov V."/>
            <person name="Ivasenko D."/>
            <person name="Beletsky A."/>
            <person name="Mardanov A."/>
            <person name="Danilova E."/>
            <person name="Pimenov N."/>
            <person name="Karnachuk O."/>
            <person name="Ravin N."/>
        </authorList>
    </citation>
    <scope>NUCLEOTIDE SEQUENCE [LARGE SCALE GENOMIC DNA]</scope>
    <source>
        <strain evidence="8">ShG14-8</strain>
    </source>
</reference>
<keyword evidence="1 6" id="KW-0575">Peroxidase</keyword>
<comment type="catalytic activity">
    <reaction evidence="6">
        <text>a hydroperoxide + [thioredoxin]-dithiol = an alcohol + [thioredoxin]-disulfide + H2O</text>
        <dbReference type="Rhea" id="RHEA:62620"/>
        <dbReference type="Rhea" id="RHEA-COMP:10698"/>
        <dbReference type="Rhea" id="RHEA-COMP:10700"/>
        <dbReference type="ChEBI" id="CHEBI:15377"/>
        <dbReference type="ChEBI" id="CHEBI:29950"/>
        <dbReference type="ChEBI" id="CHEBI:30879"/>
        <dbReference type="ChEBI" id="CHEBI:35924"/>
        <dbReference type="ChEBI" id="CHEBI:50058"/>
        <dbReference type="EC" id="1.11.1.24"/>
    </reaction>
</comment>
<proteinExistence type="inferred from homology"/>
<keyword evidence="3 6" id="KW-0560">Oxidoreductase</keyword>
<organism evidence="8 9">
    <name type="scientific">Candidatus Gallionella acididurans</name>
    <dbReference type="NCBI Taxonomy" id="1796491"/>
    <lineage>
        <taxon>Bacteria</taxon>
        <taxon>Pseudomonadati</taxon>
        <taxon>Pseudomonadota</taxon>
        <taxon>Betaproteobacteria</taxon>
        <taxon>Nitrosomonadales</taxon>
        <taxon>Gallionellaceae</taxon>
        <taxon>Gallionella</taxon>
    </lineage>
</organism>
<dbReference type="EC" id="1.11.1.24" evidence="6"/>
<comment type="subunit">
    <text evidence="6">Homodimer.</text>
</comment>
<dbReference type="PANTHER" id="PTHR43110">
    <property type="entry name" value="THIOL PEROXIDASE"/>
    <property type="match status" value="1"/>
</dbReference>
<dbReference type="NCBIfam" id="NF001808">
    <property type="entry name" value="PRK00522.1"/>
    <property type="match status" value="1"/>
</dbReference>
<evidence type="ECO:0000256" key="4">
    <source>
        <dbReference type="ARBA" id="ARBA00023157"/>
    </source>
</evidence>
<comment type="function">
    <text evidence="6">Thiol-specific peroxidase that catalyzes the reduction of hydrogen peroxide and organic hydroperoxides to water and alcohols, respectively. Plays a role in cell protection against oxidative stress by detoxifying peroxides.</text>
</comment>
<accession>A0A139BQV8</accession>